<dbReference type="PROSITE" id="PS00374">
    <property type="entry name" value="MGMT"/>
    <property type="match status" value="1"/>
</dbReference>
<proteinExistence type="inferred from homology"/>
<evidence type="ECO:0000256" key="6">
    <source>
        <dbReference type="ARBA" id="ARBA00023159"/>
    </source>
</evidence>
<comment type="subcellular location">
    <subcellularLocation>
        <location evidence="9">Cytoplasm</location>
    </subcellularLocation>
</comment>
<comment type="catalytic activity">
    <reaction evidence="8 9">
        <text>a 6-O-methyl-2'-deoxyguanosine in DNA + L-cysteinyl-[protein] = S-methyl-L-cysteinyl-[protein] + a 2'-deoxyguanosine in DNA</text>
        <dbReference type="Rhea" id="RHEA:24000"/>
        <dbReference type="Rhea" id="RHEA-COMP:10131"/>
        <dbReference type="Rhea" id="RHEA-COMP:10132"/>
        <dbReference type="Rhea" id="RHEA-COMP:11367"/>
        <dbReference type="Rhea" id="RHEA-COMP:11368"/>
        <dbReference type="ChEBI" id="CHEBI:29950"/>
        <dbReference type="ChEBI" id="CHEBI:82612"/>
        <dbReference type="ChEBI" id="CHEBI:85445"/>
        <dbReference type="ChEBI" id="CHEBI:85448"/>
        <dbReference type="EC" id="2.1.1.63"/>
    </reaction>
</comment>
<dbReference type="InterPro" id="IPR014048">
    <property type="entry name" value="MethylDNA_cys_MeTrfase_DNA-bd"/>
</dbReference>
<comment type="catalytic activity">
    <reaction evidence="1 9">
        <text>a 4-O-methyl-thymidine in DNA + L-cysteinyl-[protein] = a thymidine in DNA + S-methyl-L-cysteinyl-[protein]</text>
        <dbReference type="Rhea" id="RHEA:53428"/>
        <dbReference type="Rhea" id="RHEA-COMP:10131"/>
        <dbReference type="Rhea" id="RHEA-COMP:10132"/>
        <dbReference type="Rhea" id="RHEA-COMP:13555"/>
        <dbReference type="Rhea" id="RHEA-COMP:13556"/>
        <dbReference type="ChEBI" id="CHEBI:29950"/>
        <dbReference type="ChEBI" id="CHEBI:82612"/>
        <dbReference type="ChEBI" id="CHEBI:137386"/>
        <dbReference type="ChEBI" id="CHEBI:137387"/>
        <dbReference type="EC" id="2.1.1.63"/>
    </reaction>
</comment>
<keyword evidence="6" id="KW-0010">Activator</keyword>
<dbReference type="InterPro" id="IPR036217">
    <property type="entry name" value="MethylDNA_cys_MeTrfase_DNAb"/>
</dbReference>
<dbReference type="Pfam" id="PF01035">
    <property type="entry name" value="DNA_binding_1"/>
    <property type="match status" value="1"/>
</dbReference>
<dbReference type="InterPro" id="IPR008332">
    <property type="entry name" value="MethylG_MeTrfase_N"/>
</dbReference>
<evidence type="ECO:0000256" key="1">
    <source>
        <dbReference type="ARBA" id="ARBA00001286"/>
    </source>
</evidence>
<dbReference type="InterPro" id="IPR023546">
    <property type="entry name" value="MGMT"/>
</dbReference>
<keyword evidence="12" id="KW-1185">Reference proteome</keyword>
<evidence type="ECO:0000256" key="9">
    <source>
        <dbReference type="HAMAP-Rule" id="MF_00772"/>
    </source>
</evidence>
<reference evidence="12" key="1">
    <citation type="journal article" date="2019" name="Int. J. Syst. Evol. Microbiol.">
        <title>The Global Catalogue of Microorganisms (GCM) 10K type strain sequencing project: providing services to taxonomists for standard genome sequencing and annotation.</title>
        <authorList>
            <consortium name="The Broad Institute Genomics Platform"/>
            <consortium name="The Broad Institute Genome Sequencing Center for Infectious Disease"/>
            <person name="Wu L."/>
            <person name="Ma J."/>
        </authorList>
    </citation>
    <scope>NUCLEOTIDE SEQUENCE [LARGE SCALE GENOMIC DNA]</scope>
    <source>
        <strain evidence="12">KCTC 12861</strain>
    </source>
</reference>
<evidence type="ECO:0000256" key="7">
    <source>
        <dbReference type="ARBA" id="ARBA00023204"/>
    </source>
</evidence>
<dbReference type="EMBL" id="BMXE01000007">
    <property type="protein sequence ID" value="GHB43085.1"/>
    <property type="molecule type" value="Genomic_DNA"/>
</dbReference>
<comment type="function">
    <text evidence="9">Involved in the cellular defense against the biological effects of O6-methylguanine (O6-MeG) and O4-methylthymine (O4-MeT) in DNA. Repairs the methylated nucleobase in DNA by stoichiometrically transferring the methyl group to a cysteine residue in the enzyme. This is a suicide reaction: the enzyme is irreversibly inactivated.</text>
</comment>
<keyword evidence="5 9" id="KW-0227">DNA damage</keyword>
<keyword evidence="4 9" id="KW-0808">Transferase</keyword>
<keyword evidence="7 9" id="KW-0234">DNA repair</keyword>
<evidence type="ECO:0000256" key="5">
    <source>
        <dbReference type="ARBA" id="ARBA00022763"/>
    </source>
</evidence>
<dbReference type="PANTHER" id="PTHR10815">
    <property type="entry name" value="METHYLATED-DNA--PROTEIN-CYSTEINE METHYLTRANSFERASE"/>
    <property type="match status" value="1"/>
</dbReference>
<dbReference type="PROSITE" id="PS01124">
    <property type="entry name" value="HTH_ARAC_FAMILY_2"/>
    <property type="match status" value="1"/>
</dbReference>
<keyword evidence="2 9" id="KW-0963">Cytoplasm</keyword>
<dbReference type="InterPro" id="IPR004026">
    <property type="entry name" value="Ada_DNA_repair_Zn-bd"/>
</dbReference>
<dbReference type="InterPro" id="IPR036388">
    <property type="entry name" value="WH-like_DNA-bd_sf"/>
</dbReference>
<dbReference type="SUPFAM" id="SSF53155">
    <property type="entry name" value="Methylated DNA-protein cysteine methyltransferase domain"/>
    <property type="match status" value="1"/>
</dbReference>
<dbReference type="Gene3D" id="1.10.10.60">
    <property type="entry name" value="Homeodomain-like"/>
    <property type="match status" value="1"/>
</dbReference>
<feature type="domain" description="HTH araC/xylS-type" evidence="10">
    <location>
        <begin position="107"/>
        <end position="181"/>
    </location>
</feature>
<dbReference type="PIRSF" id="PIRSF000409">
    <property type="entry name" value="Ada"/>
    <property type="match status" value="1"/>
</dbReference>
<dbReference type="Gene3D" id="1.10.10.10">
    <property type="entry name" value="Winged helix-like DNA-binding domain superfamily/Winged helix DNA-binding domain"/>
    <property type="match status" value="1"/>
</dbReference>
<dbReference type="SUPFAM" id="SSF57884">
    <property type="entry name" value="Ada DNA repair protein, N-terminal domain (N-Ada 10)"/>
    <property type="match status" value="1"/>
</dbReference>
<dbReference type="InterPro" id="IPR016221">
    <property type="entry name" value="Bifunct_regulatory_prot_Ada"/>
</dbReference>
<evidence type="ECO:0000259" key="10">
    <source>
        <dbReference type="PROSITE" id="PS01124"/>
    </source>
</evidence>
<evidence type="ECO:0000313" key="11">
    <source>
        <dbReference type="EMBL" id="GHB43085.1"/>
    </source>
</evidence>
<organism evidence="11 12">
    <name type="scientific">Pseudovibrio japonicus</name>
    <dbReference type="NCBI Taxonomy" id="366534"/>
    <lineage>
        <taxon>Bacteria</taxon>
        <taxon>Pseudomonadati</taxon>
        <taxon>Pseudomonadota</taxon>
        <taxon>Alphaproteobacteria</taxon>
        <taxon>Hyphomicrobiales</taxon>
        <taxon>Stappiaceae</taxon>
        <taxon>Pseudovibrio</taxon>
    </lineage>
</organism>
<dbReference type="Gene3D" id="3.30.160.70">
    <property type="entry name" value="Methylated DNA-protein cysteine methyltransferase domain"/>
    <property type="match status" value="1"/>
</dbReference>
<evidence type="ECO:0000256" key="2">
    <source>
        <dbReference type="ARBA" id="ARBA00022490"/>
    </source>
</evidence>
<dbReference type="PANTHER" id="PTHR10815:SF5">
    <property type="entry name" value="METHYLATED-DNA--PROTEIN-CYSTEINE METHYLTRANSFERASE"/>
    <property type="match status" value="1"/>
</dbReference>
<dbReference type="Pfam" id="PF02870">
    <property type="entry name" value="Methyltransf_1N"/>
    <property type="match status" value="1"/>
</dbReference>
<dbReference type="Pfam" id="PF02805">
    <property type="entry name" value="Ada_Zn_binding"/>
    <property type="match status" value="1"/>
</dbReference>
<sequence>MLFELPEDKVLFQALISRDPSFDGRAYVGVRSTGVFCRLTCPARKPKYENCCFFETIAECFEAGFRPCKRCHPVGTSADNDEVVTKLLCEFEAKPHHKWSEADIVRLGLDPSTVRRSFKRQFGITFLEMARLSRLRDGFETLSEGGKVIDAQLASGFSSPDAFRQAFAKLLGCKPAELKGDGLLKADWFDTPLGAMLAVADERALHLLEFADRKALPAELSRLRKQVKGDLGLGRTAPIDQIERELSEFFAGTRLDFDVPLALHGTSFTKDVWRELRAIPIGATKSYGELAKQIGKPSAARAVARANGANQIAIVIPCHRVVGMDGSLTGYGGGLWRKQKLIDLELKIARSKGLFHVSG</sequence>
<dbReference type="InterPro" id="IPR001497">
    <property type="entry name" value="MethylDNA_cys_MeTrfase_AS"/>
</dbReference>
<comment type="similarity">
    <text evidence="9">Belongs to the MGMT family.</text>
</comment>
<dbReference type="NCBIfam" id="TIGR00589">
    <property type="entry name" value="ogt"/>
    <property type="match status" value="1"/>
</dbReference>
<comment type="caution">
    <text evidence="11">The sequence shown here is derived from an EMBL/GenBank/DDBJ whole genome shotgun (WGS) entry which is preliminary data.</text>
</comment>
<evidence type="ECO:0000313" key="12">
    <source>
        <dbReference type="Proteomes" id="UP000637980"/>
    </source>
</evidence>
<dbReference type="InterPro" id="IPR018060">
    <property type="entry name" value="HTH_AraC"/>
</dbReference>
<dbReference type="GO" id="GO:0008168">
    <property type="term" value="F:methyltransferase activity"/>
    <property type="evidence" value="ECO:0007669"/>
    <property type="project" value="UniProtKB-KW"/>
</dbReference>
<dbReference type="InterPro" id="IPR036631">
    <property type="entry name" value="MGMT_N_sf"/>
</dbReference>
<dbReference type="SUPFAM" id="SSF46767">
    <property type="entry name" value="Methylated DNA-protein cysteine methyltransferase, C-terminal domain"/>
    <property type="match status" value="1"/>
</dbReference>
<dbReference type="SMART" id="SM00342">
    <property type="entry name" value="HTH_ARAC"/>
    <property type="match status" value="1"/>
</dbReference>
<evidence type="ECO:0000256" key="4">
    <source>
        <dbReference type="ARBA" id="ARBA00022679"/>
    </source>
</evidence>
<name>A0ABQ3EQZ0_9HYPH</name>
<dbReference type="RefSeq" id="WP_189438150.1">
    <property type="nucleotide sequence ID" value="NZ_BMXE01000007.1"/>
</dbReference>
<protein>
    <recommendedName>
        <fullName evidence="9">Methylated-DNA--protein-cysteine methyltransferase</fullName>
        <ecNumber evidence="9">2.1.1.63</ecNumber>
    </recommendedName>
    <alternativeName>
        <fullName evidence="9">6-O-methylguanine-DNA methyltransferase</fullName>
        <shortName evidence="9">MGMT</shortName>
    </alternativeName>
    <alternativeName>
        <fullName evidence="9">O-6-methylguanine-DNA-alkyltransferase</fullName>
    </alternativeName>
</protein>
<dbReference type="Proteomes" id="UP000637980">
    <property type="component" value="Unassembled WGS sequence"/>
</dbReference>
<dbReference type="Gene3D" id="3.40.10.10">
    <property type="entry name" value="DNA Methylphosphotriester Repair Domain"/>
    <property type="match status" value="1"/>
</dbReference>
<dbReference type="EC" id="2.1.1.63" evidence="9"/>
<accession>A0ABQ3EQZ0</accession>
<comment type="miscellaneous">
    <text evidence="9">This enzyme catalyzes only one turnover and therefore is not strictly catalytic. According to one definition, an enzyme is a biocatalyst that acts repeatedly and over many reaction cycles.</text>
</comment>
<feature type="active site" description="Nucleophile; methyl group acceptor" evidence="9">
    <location>
        <position position="318"/>
    </location>
</feature>
<dbReference type="GO" id="GO:0032259">
    <property type="term" value="P:methylation"/>
    <property type="evidence" value="ECO:0007669"/>
    <property type="project" value="UniProtKB-KW"/>
</dbReference>
<dbReference type="CDD" id="cd06445">
    <property type="entry name" value="ATase"/>
    <property type="match status" value="1"/>
</dbReference>
<gene>
    <name evidence="11" type="ORF">GCM10007094_35600</name>
</gene>
<dbReference type="Pfam" id="PF12833">
    <property type="entry name" value="HTH_18"/>
    <property type="match status" value="1"/>
</dbReference>
<dbReference type="HAMAP" id="MF_00772">
    <property type="entry name" value="OGT"/>
    <property type="match status" value="1"/>
</dbReference>
<dbReference type="InterPro" id="IPR035451">
    <property type="entry name" value="Ada-like_dom_sf"/>
</dbReference>
<keyword evidence="3 9" id="KW-0489">Methyltransferase</keyword>
<evidence type="ECO:0000256" key="8">
    <source>
        <dbReference type="ARBA" id="ARBA00049348"/>
    </source>
</evidence>
<evidence type="ECO:0000256" key="3">
    <source>
        <dbReference type="ARBA" id="ARBA00022603"/>
    </source>
</evidence>